<comment type="caution">
    <text evidence="1">The sequence shown here is derived from an EMBL/GenBank/DDBJ whole genome shotgun (WGS) entry which is preliminary data.</text>
</comment>
<dbReference type="EMBL" id="JAUKTV010000010">
    <property type="protein sequence ID" value="KAK0726649.1"/>
    <property type="molecule type" value="Genomic_DNA"/>
</dbReference>
<evidence type="ECO:0000313" key="1">
    <source>
        <dbReference type="EMBL" id="KAK0726649.1"/>
    </source>
</evidence>
<keyword evidence="2" id="KW-1185">Reference proteome</keyword>
<dbReference type="PANTHER" id="PTHR14187">
    <property type="entry name" value="ALPHA KINASE/ELONGATION FACTOR 2 KINASE"/>
    <property type="match status" value="1"/>
</dbReference>
<accession>A0AA40E3G0</accession>
<dbReference type="SUPFAM" id="SSF53067">
    <property type="entry name" value="Actin-like ATPase domain"/>
    <property type="match status" value="1"/>
</dbReference>
<dbReference type="AlphaFoldDB" id="A0AA40E3G0"/>
<proteinExistence type="predicted"/>
<evidence type="ECO:0000313" key="2">
    <source>
        <dbReference type="Proteomes" id="UP001172159"/>
    </source>
</evidence>
<dbReference type="PANTHER" id="PTHR14187:SF5">
    <property type="entry name" value="HEAT SHOCK 70 KDA PROTEIN 12A"/>
    <property type="match status" value="1"/>
</dbReference>
<protein>
    <submittedName>
        <fullName evidence="1">Uncharacterized protein</fullName>
    </submittedName>
</protein>
<dbReference type="Gene3D" id="3.90.640.10">
    <property type="entry name" value="Actin, Chain A, domain 4"/>
    <property type="match status" value="1"/>
</dbReference>
<name>A0AA40E3G0_9PEZI</name>
<dbReference type="Gene3D" id="3.30.420.40">
    <property type="match status" value="2"/>
</dbReference>
<organism evidence="1 2">
    <name type="scientific">Apiosordaria backusii</name>
    <dbReference type="NCBI Taxonomy" id="314023"/>
    <lineage>
        <taxon>Eukaryota</taxon>
        <taxon>Fungi</taxon>
        <taxon>Dikarya</taxon>
        <taxon>Ascomycota</taxon>
        <taxon>Pezizomycotina</taxon>
        <taxon>Sordariomycetes</taxon>
        <taxon>Sordariomycetidae</taxon>
        <taxon>Sordariales</taxon>
        <taxon>Lasiosphaeriaceae</taxon>
        <taxon>Apiosordaria</taxon>
    </lineage>
</organism>
<gene>
    <name evidence="1" type="ORF">B0T21DRAFT_293504</name>
</gene>
<sequence>MRAGYPYIYDIMGWPVADDDYQQRQDEAQVPTIVDPDTGDWGYSVSPDSNPIRWCKLLLLREGDLENDIRRSEQLRASRARLAESKLFKDTGLVGLIAHFLRGIWGHALEEIEREESLLGVRLKVAITIPAMWPDYAKEQMNAAVRVAGILNPQPIGAASITLSWVREPEAAALCTLREQLKQVEIGESFIVCDCGGGTVDIITYTVESIHPLQFKEAVEGAGKLCGAFLIDQAFENHIMSGQKFKFRKCSTEEFRRFTHRVWEHGLKRNFNAIREPSRRSWASTSERRHDFFTLEPLPASQWFSDSYTGIRFLIGDQQRRLRRLGIKPAKNIFLVGGLGSSRYLHTMLHNQFMNILQVKRTWSAVARGATMAVLEGMTVNSRVSRQSYGIQIWMKAARAKPAFSFLEDDISWDSDGTARVSRMLWYFKEGERSDPSRKPVSHRLYMDVDDGEDLTDLTFHVYTCSSETPPCRMDSSVQPVYRLRCALPAGVGDWRTATDDENHTFQRLDKICLTMKFGGSEPTWALRVGNVAVSEHLEVEYVGSTMEKDFEGRCRVGLL</sequence>
<dbReference type="CDD" id="cd10170">
    <property type="entry name" value="ASKHA_NBD_HSP70"/>
    <property type="match status" value="1"/>
</dbReference>
<reference evidence="1" key="1">
    <citation type="submission" date="2023-06" db="EMBL/GenBank/DDBJ databases">
        <title>Genome-scale phylogeny and comparative genomics of the fungal order Sordariales.</title>
        <authorList>
            <consortium name="Lawrence Berkeley National Laboratory"/>
            <person name="Hensen N."/>
            <person name="Bonometti L."/>
            <person name="Westerberg I."/>
            <person name="Brannstrom I.O."/>
            <person name="Guillou S."/>
            <person name="Cros-Aarteil S."/>
            <person name="Calhoun S."/>
            <person name="Haridas S."/>
            <person name="Kuo A."/>
            <person name="Mondo S."/>
            <person name="Pangilinan J."/>
            <person name="Riley R."/>
            <person name="Labutti K."/>
            <person name="Andreopoulos B."/>
            <person name="Lipzen A."/>
            <person name="Chen C."/>
            <person name="Yanf M."/>
            <person name="Daum C."/>
            <person name="Ng V."/>
            <person name="Clum A."/>
            <person name="Steindorff A."/>
            <person name="Ohm R."/>
            <person name="Martin F."/>
            <person name="Silar P."/>
            <person name="Natvig D."/>
            <person name="Lalanne C."/>
            <person name="Gautier V."/>
            <person name="Ament-Velasquez S.L."/>
            <person name="Kruys A."/>
            <person name="Hutchinson M.I."/>
            <person name="Powell A.J."/>
            <person name="Barry K."/>
            <person name="Miller A.N."/>
            <person name="Grigoriev I.V."/>
            <person name="Debuchy R."/>
            <person name="Gladieux P."/>
            <person name="Thoren M.H."/>
            <person name="Johannesson H."/>
        </authorList>
    </citation>
    <scope>NUCLEOTIDE SEQUENCE</scope>
    <source>
        <strain evidence="1">CBS 540.89</strain>
    </source>
</reference>
<dbReference type="Proteomes" id="UP001172159">
    <property type="component" value="Unassembled WGS sequence"/>
</dbReference>
<dbReference type="InterPro" id="IPR043129">
    <property type="entry name" value="ATPase_NBD"/>
</dbReference>